<feature type="region of interest" description="Disordered" evidence="4">
    <location>
        <begin position="247"/>
        <end position="277"/>
    </location>
</feature>
<protein>
    <submittedName>
        <fullName evidence="6">Glycosyltransferase family 2 protein</fullName>
    </submittedName>
</protein>
<evidence type="ECO:0000256" key="3">
    <source>
        <dbReference type="ARBA" id="ARBA00022679"/>
    </source>
</evidence>
<keyword evidence="2" id="KW-0328">Glycosyltransferase</keyword>
<sequence length="277" mass="31711">MTVNPPLSIVIPAYNEQGNIGPCIDELMSFLVDQHGIDTELIVVNDNSHDETEAEVLERVKRWPTIRLIRRQPPGGFGRAIRSGLEFVRGSVVVIYMADRSDHPADVLCYYNTIQQGYDCVFGSRFISGSSVKQYPRVKLVVNRIVNKMVQWMFWTEMNDLTNAFKAYRKEVIDQCGPYRACHFNITLEMSLSALICGYKIKQVPIQWEGRTWGSSNLRMREMGRRYLCTLLMLFFQRVLMSDDVRAESNRHTTGPKEVYAAQSDPAQSDPAQTDRA</sequence>
<dbReference type="InterPro" id="IPR029044">
    <property type="entry name" value="Nucleotide-diphossugar_trans"/>
</dbReference>
<dbReference type="PANTHER" id="PTHR43398:SF1">
    <property type="entry name" value="DOLICHOL-PHOSPHATE MANNOSYLTRANSFERASE SUBUNIT 1"/>
    <property type="match status" value="1"/>
</dbReference>
<name>A0ABP8MI84_9BACT</name>
<proteinExistence type="inferred from homology"/>
<feature type="compositionally biased region" description="Polar residues" evidence="4">
    <location>
        <begin position="265"/>
        <end position="277"/>
    </location>
</feature>
<dbReference type="InterPro" id="IPR001173">
    <property type="entry name" value="Glyco_trans_2-like"/>
</dbReference>
<dbReference type="Proteomes" id="UP001500840">
    <property type="component" value="Unassembled WGS sequence"/>
</dbReference>
<dbReference type="Gene3D" id="3.90.550.10">
    <property type="entry name" value="Spore Coat Polysaccharide Biosynthesis Protein SpsA, Chain A"/>
    <property type="match status" value="1"/>
</dbReference>
<evidence type="ECO:0000313" key="6">
    <source>
        <dbReference type="EMBL" id="GAA4449888.1"/>
    </source>
</evidence>
<dbReference type="Pfam" id="PF00535">
    <property type="entry name" value="Glycos_transf_2"/>
    <property type="match status" value="1"/>
</dbReference>
<comment type="caution">
    <text evidence="6">The sequence shown here is derived from an EMBL/GenBank/DDBJ whole genome shotgun (WGS) entry which is preliminary data.</text>
</comment>
<keyword evidence="3" id="KW-0808">Transferase</keyword>
<comment type="similarity">
    <text evidence="1">Belongs to the glycosyltransferase 2 family.</text>
</comment>
<evidence type="ECO:0000259" key="5">
    <source>
        <dbReference type="Pfam" id="PF00535"/>
    </source>
</evidence>
<gene>
    <name evidence="6" type="ORF">GCM10023156_15220</name>
</gene>
<accession>A0ABP8MI84</accession>
<dbReference type="RefSeq" id="WP_345320835.1">
    <property type="nucleotide sequence ID" value="NZ_BAABGA010000018.1"/>
</dbReference>
<keyword evidence="7" id="KW-1185">Reference proteome</keyword>
<dbReference type="PANTHER" id="PTHR43398">
    <property type="entry name" value="DOLICHOL-PHOSPHATE MANNOSYLTRANSFERASE SUBUNIT 1"/>
    <property type="match status" value="1"/>
</dbReference>
<dbReference type="SUPFAM" id="SSF53448">
    <property type="entry name" value="Nucleotide-diphospho-sugar transferases"/>
    <property type="match status" value="1"/>
</dbReference>
<dbReference type="EMBL" id="BAABGA010000018">
    <property type="protein sequence ID" value="GAA4449888.1"/>
    <property type="molecule type" value="Genomic_DNA"/>
</dbReference>
<organism evidence="6 7">
    <name type="scientific">Novipirellula rosea</name>
    <dbReference type="NCBI Taxonomy" id="1031540"/>
    <lineage>
        <taxon>Bacteria</taxon>
        <taxon>Pseudomonadati</taxon>
        <taxon>Planctomycetota</taxon>
        <taxon>Planctomycetia</taxon>
        <taxon>Pirellulales</taxon>
        <taxon>Pirellulaceae</taxon>
        <taxon>Novipirellula</taxon>
    </lineage>
</organism>
<evidence type="ECO:0000256" key="4">
    <source>
        <dbReference type="SAM" id="MobiDB-lite"/>
    </source>
</evidence>
<evidence type="ECO:0000256" key="1">
    <source>
        <dbReference type="ARBA" id="ARBA00006739"/>
    </source>
</evidence>
<reference evidence="7" key="1">
    <citation type="journal article" date="2019" name="Int. J. Syst. Evol. Microbiol.">
        <title>The Global Catalogue of Microorganisms (GCM) 10K type strain sequencing project: providing services to taxonomists for standard genome sequencing and annotation.</title>
        <authorList>
            <consortium name="The Broad Institute Genomics Platform"/>
            <consortium name="The Broad Institute Genome Sequencing Center for Infectious Disease"/>
            <person name="Wu L."/>
            <person name="Ma J."/>
        </authorList>
    </citation>
    <scope>NUCLEOTIDE SEQUENCE [LARGE SCALE GENOMIC DNA]</scope>
    <source>
        <strain evidence="7">JCM 17759</strain>
    </source>
</reference>
<evidence type="ECO:0000313" key="7">
    <source>
        <dbReference type="Proteomes" id="UP001500840"/>
    </source>
</evidence>
<feature type="domain" description="Glycosyltransferase 2-like" evidence="5">
    <location>
        <begin position="8"/>
        <end position="175"/>
    </location>
</feature>
<evidence type="ECO:0000256" key="2">
    <source>
        <dbReference type="ARBA" id="ARBA00022676"/>
    </source>
</evidence>
<dbReference type="CDD" id="cd04179">
    <property type="entry name" value="DPM_DPG-synthase_like"/>
    <property type="match status" value="1"/>
</dbReference>
<dbReference type="InterPro" id="IPR039528">
    <property type="entry name" value="DPM1-like"/>
</dbReference>